<dbReference type="AlphaFoldDB" id="A0A1M7Y4X4"/>
<dbReference type="GO" id="GO:0016491">
    <property type="term" value="F:oxidoreductase activity"/>
    <property type="evidence" value="ECO:0007669"/>
    <property type="project" value="UniProtKB-KW"/>
</dbReference>
<dbReference type="InterPro" id="IPR036291">
    <property type="entry name" value="NAD(P)-bd_dom_sf"/>
</dbReference>
<feature type="domain" description="Gfo/Idh/MocA-like oxidoreductase N-terminal" evidence="2">
    <location>
        <begin position="3"/>
        <end position="120"/>
    </location>
</feature>
<dbReference type="Proteomes" id="UP000184612">
    <property type="component" value="Unassembled WGS sequence"/>
</dbReference>
<dbReference type="InterPro" id="IPR000683">
    <property type="entry name" value="Gfo/Idh/MocA-like_OxRdtase_N"/>
</dbReference>
<keyword evidence="5" id="KW-1185">Reference proteome</keyword>
<dbReference type="Gene3D" id="3.30.360.10">
    <property type="entry name" value="Dihydrodipicolinate Reductase, domain 2"/>
    <property type="match status" value="1"/>
</dbReference>
<dbReference type="PROSITE" id="PS51257">
    <property type="entry name" value="PROKAR_LIPOPROTEIN"/>
    <property type="match status" value="1"/>
</dbReference>
<dbReference type="PANTHER" id="PTHR43818">
    <property type="entry name" value="BCDNA.GH03377"/>
    <property type="match status" value="1"/>
</dbReference>
<dbReference type="OrthoDB" id="9815825at2"/>
<dbReference type="Gene3D" id="3.40.50.720">
    <property type="entry name" value="NAD(P)-binding Rossmann-like Domain"/>
    <property type="match status" value="1"/>
</dbReference>
<dbReference type="InterPro" id="IPR050463">
    <property type="entry name" value="Gfo/Idh/MocA_oxidrdct_glycsds"/>
</dbReference>
<gene>
    <name evidence="4" type="ORF">SAMN02745217_01510</name>
</gene>
<keyword evidence="1" id="KW-0560">Oxidoreductase</keyword>
<dbReference type="Pfam" id="PF22725">
    <property type="entry name" value="GFO_IDH_MocA_C3"/>
    <property type="match status" value="1"/>
</dbReference>
<organism evidence="4 5">
    <name type="scientific">Anaerocolumna xylanovorans DSM 12503</name>
    <dbReference type="NCBI Taxonomy" id="1121345"/>
    <lineage>
        <taxon>Bacteria</taxon>
        <taxon>Bacillati</taxon>
        <taxon>Bacillota</taxon>
        <taxon>Clostridia</taxon>
        <taxon>Lachnospirales</taxon>
        <taxon>Lachnospiraceae</taxon>
        <taxon>Anaerocolumna</taxon>
    </lineage>
</organism>
<evidence type="ECO:0000313" key="5">
    <source>
        <dbReference type="Proteomes" id="UP000184612"/>
    </source>
</evidence>
<evidence type="ECO:0000256" key="1">
    <source>
        <dbReference type="ARBA" id="ARBA00023002"/>
    </source>
</evidence>
<feature type="domain" description="GFO/IDH/MocA-like oxidoreductase" evidence="3">
    <location>
        <begin position="134"/>
        <end position="271"/>
    </location>
</feature>
<dbReference type="STRING" id="1121345.SAMN02745217_01510"/>
<evidence type="ECO:0000313" key="4">
    <source>
        <dbReference type="EMBL" id="SHO47356.1"/>
    </source>
</evidence>
<reference evidence="4 5" key="1">
    <citation type="submission" date="2016-12" db="EMBL/GenBank/DDBJ databases">
        <authorList>
            <person name="Song W.-J."/>
            <person name="Kurnit D.M."/>
        </authorList>
    </citation>
    <scope>NUCLEOTIDE SEQUENCE [LARGE SCALE GENOMIC DNA]</scope>
    <source>
        <strain evidence="4 5">DSM 12503</strain>
    </source>
</reference>
<sequence length="354" mass="39343">MKIKIGCVGLGTIACCVHLPQIKECGDFELTAICDIDKERLASVGDEYGIDPSRRYTDYHELIACKDIEAVDICTPNDCHFEIAMEAAQAGKAISLEKPVTLNAEEAKLLADTVIKAGVANMICFSYRYKAAARYARALVRKGEIGNIHHVDFQYFQGWGLEQERVPLVWRFQKSRSGSGALGDLGSHGLDLVRFVTGKEYKSVVSLGKTIVKERELMDGSGNMGSVDVDDYCNYMAEMEEDIAANFLITRLAYGRGNYQRMELYGSKGAIVYKLDEVPGVDELEICIRDESGEKIYKSVSIPEEYKKTQMQDFADIVNKKSDGLAAGIADGLINQTVIDKIIQSQEKKVWIEL</sequence>
<evidence type="ECO:0000259" key="3">
    <source>
        <dbReference type="Pfam" id="PF22725"/>
    </source>
</evidence>
<dbReference type="InterPro" id="IPR055170">
    <property type="entry name" value="GFO_IDH_MocA-like_dom"/>
</dbReference>
<evidence type="ECO:0000259" key="2">
    <source>
        <dbReference type="Pfam" id="PF01408"/>
    </source>
</evidence>
<dbReference type="EMBL" id="FRFD01000004">
    <property type="protein sequence ID" value="SHO47356.1"/>
    <property type="molecule type" value="Genomic_DNA"/>
</dbReference>
<dbReference type="Pfam" id="PF01408">
    <property type="entry name" value="GFO_IDH_MocA"/>
    <property type="match status" value="1"/>
</dbReference>
<dbReference type="SUPFAM" id="SSF51735">
    <property type="entry name" value="NAD(P)-binding Rossmann-fold domains"/>
    <property type="match status" value="1"/>
</dbReference>
<accession>A0A1M7Y4X4</accession>
<dbReference type="SUPFAM" id="SSF55347">
    <property type="entry name" value="Glyceraldehyde-3-phosphate dehydrogenase-like, C-terminal domain"/>
    <property type="match status" value="1"/>
</dbReference>
<protein>
    <submittedName>
        <fullName evidence="4">Predicted dehydrogenase</fullName>
    </submittedName>
</protein>
<dbReference type="GO" id="GO:0000166">
    <property type="term" value="F:nucleotide binding"/>
    <property type="evidence" value="ECO:0007669"/>
    <property type="project" value="InterPro"/>
</dbReference>
<dbReference type="PANTHER" id="PTHR43818:SF11">
    <property type="entry name" value="BCDNA.GH03377"/>
    <property type="match status" value="1"/>
</dbReference>
<name>A0A1M7Y4X4_9FIRM</name>
<dbReference type="RefSeq" id="WP_073588224.1">
    <property type="nucleotide sequence ID" value="NZ_FRFD01000004.1"/>
</dbReference>
<proteinExistence type="predicted"/>